<keyword evidence="5" id="KW-1185">Reference proteome</keyword>
<feature type="chain" id="PRO_5012325549" description="PRC-barrel domain-containing protein" evidence="2">
    <location>
        <begin position="29"/>
        <end position="231"/>
    </location>
</feature>
<dbReference type="KEGG" id="nja:NSJP_1147"/>
<evidence type="ECO:0000313" key="5">
    <source>
        <dbReference type="Proteomes" id="UP000192042"/>
    </source>
</evidence>
<gene>
    <name evidence="4" type="ORF">NSJP_1147</name>
</gene>
<evidence type="ECO:0000256" key="2">
    <source>
        <dbReference type="SAM" id="SignalP"/>
    </source>
</evidence>
<dbReference type="RefSeq" id="WP_172834178.1">
    <property type="nucleotide sequence ID" value="NZ_LT828648.1"/>
</dbReference>
<dbReference type="Pfam" id="PF05239">
    <property type="entry name" value="PRC"/>
    <property type="match status" value="1"/>
</dbReference>
<feature type="region of interest" description="Disordered" evidence="1">
    <location>
        <begin position="28"/>
        <end position="68"/>
    </location>
</feature>
<dbReference type="InterPro" id="IPR027275">
    <property type="entry name" value="PRC-brl_dom"/>
</dbReference>
<dbReference type="STRING" id="1325564.NSJP_1147"/>
<accession>A0A1W1I360</accession>
<feature type="domain" description="PRC-barrel" evidence="3">
    <location>
        <begin position="78"/>
        <end position="149"/>
    </location>
</feature>
<evidence type="ECO:0000313" key="4">
    <source>
        <dbReference type="EMBL" id="SLM47319.1"/>
    </source>
</evidence>
<name>A0A1W1I360_9BACT</name>
<dbReference type="InterPro" id="IPR011033">
    <property type="entry name" value="PRC_barrel-like_sf"/>
</dbReference>
<dbReference type="AlphaFoldDB" id="A0A1W1I360"/>
<protein>
    <recommendedName>
        <fullName evidence="3">PRC-barrel domain-containing protein</fullName>
    </recommendedName>
</protein>
<dbReference type="Proteomes" id="UP000192042">
    <property type="component" value="Chromosome I"/>
</dbReference>
<sequence>MKQAKVTIIIGAAAAVLVCTGTMTPVRADSSNASSQVGGGMPSPDSVPRDKQTDLTGGKSGIPDEYSTTPVRQGKLKEITDSKWLNQTVTNKQGEKLGTIKKVLKDEKTQDIEYVFFEVTDSRYARPMKWSSFEQKGDKLVLNMSKEQLLPNVDRSESKDLSPDLAMYMEEIEHKREETKPYVGPGDGRGTQRVAPSSGSMGEDSAAGNLGDRGGPPGQAPGFENDAKKKH</sequence>
<organism evidence="4 5">
    <name type="scientific">Nitrospira japonica</name>
    <dbReference type="NCBI Taxonomy" id="1325564"/>
    <lineage>
        <taxon>Bacteria</taxon>
        <taxon>Pseudomonadati</taxon>
        <taxon>Nitrospirota</taxon>
        <taxon>Nitrospiria</taxon>
        <taxon>Nitrospirales</taxon>
        <taxon>Nitrospiraceae</taxon>
        <taxon>Nitrospira</taxon>
    </lineage>
</organism>
<feature type="compositionally biased region" description="Basic and acidic residues" evidence="1">
    <location>
        <begin position="171"/>
        <end position="180"/>
    </location>
</feature>
<dbReference type="SUPFAM" id="SSF50346">
    <property type="entry name" value="PRC-barrel domain"/>
    <property type="match status" value="1"/>
</dbReference>
<dbReference type="EMBL" id="LT828648">
    <property type="protein sequence ID" value="SLM47319.1"/>
    <property type="molecule type" value="Genomic_DNA"/>
</dbReference>
<evidence type="ECO:0000259" key="3">
    <source>
        <dbReference type="Pfam" id="PF05239"/>
    </source>
</evidence>
<feature type="region of interest" description="Disordered" evidence="1">
    <location>
        <begin position="170"/>
        <end position="231"/>
    </location>
</feature>
<keyword evidence="2" id="KW-0732">Signal</keyword>
<feature type="signal peptide" evidence="2">
    <location>
        <begin position="1"/>
        <end position="28"/>
    </location>
</feature>
<dbReference type="Gene3D" id="2.30.30.240">
    <property type="entry name" value="PRC-barrel domain"/>
    <property type="match status" value="1"/>
</dbReference>
<evidence type="ECO:0000256" key="1">
    <source>
        <dbReference type="SAM" id="MobiDB-lite"/>
    </source>
</evidence>
<proteinExistence type="predicted"/>
<reference evidence="4 5" key="1">
    <citation type="submission" date="2017-03" db="EMBL/GenBank/DDBJ databases">
        <authorList>
            <person name="Afonso C.L."/>
            <person name="Miller P.J."/>
            <person name="Scott M.A."/>
            <person name="Spackman E."/>
            <person name="Goraichik I."/>
            <person name="Dimitrov K.M."/>
            <person name="Suarez D.L."/>
            <person name="Swayne D.E."/>
        </authorList>
    </citation>
    <scope>NUCLEOTIDE SEQUENCE [LARGE SCALE GENOMIC DNA]</scope>
    <source>
        <strain evidence="4">Genome sequencing of Nitrospira japonica strain NJ11</strain>
    </source>
</reference>